<sequence length="100" mass="11553">MEILYAEEGNGFVGLTFDDRLQVWVMHNELKAWSVSEFKRYKEVFKQIRMMLRERGIYEVYGLVDNPKSLKFNKMFGALPTGDVAADSTGSLNIITRLEV</sequence>
<gene>
    <name evidence="1" type="ORF">UFOVP342_67</name>
</gene>
<reference evidence="1" key="1">
    <citation type="submission" date="2020-04" db="EMBL/GenBank/DDBJ databases">
        <authorList>
            <person name="Chiriac C."/>
            <person name="Salcher M."/>
            <person name="Ghai R."/>
            <person name="Kavagutti S V."/>
        </authorList>
    </citation>
    <scope>NUCLEOTIDE SEQUENCE</scope>
</reference>
<protein>
    <submittedName>
        <fullName evidence="1">Uncharacterized protein</fullName>
    </submittedName>
</protein>
<organism evidence="1">
    <name type="scientific">uncultured Caudovirales phage</name>
    <dbReference type="NCBI Taxonomy" id="2100421"/>
    <lineage>
        <taxon>Viruses</taxon>
        <taxon>Duplodnaviria</taxon>
        <taxon>Heunggongvirae</taxon>
        <taxon>Uroviricota</taxon>
        <taxon>Caudoviricetes</taxon>
        <taxon>Peduoviridae</taxon>
        <taxon>Maltschvirus</taxon>
        <taxon>Maltschvirus maltsch</taxon>
    </lineage>
</organism>
<dbReference type="EMBL" id="LR796361">
    <property type="protein sequence ID" value="CAB4139651.1"/>
    <property type="molecule type" value="Genomic_DNA"/>
</dbReference>
<evidence type="ECO:0000313" key="1">
    <source>
        <dbReference type="EMBL" id="CAB4139651.1"/>
    </source>
</evidence>
<name>A0A6J5M076_9CAUD</name>
<accession>A0A6J5M076</accession>
<proteinExistence type="predicted"/>